<dbReference type="PANTHER" id="PTHR43706:SF45">
    <property type="entry name" value="NADH DEHYDROGENASE-LIKE PROTEIN RV1812C"/>
    <property type="match status" value="1"/>
</dbReference>
<dbReference type="InterPro" id="IPR023753">
    <property type="entry name" value="FAD/NAD-binding_dom"/>
</dbReference>
<keyword evidence="2" id="KW-0285">Flavoprotein</keyword>
<feature type="region of interest" description="Disordered" evidence="6">
    <location>
        <begin position="418"/>
        <end position="509"/>
    </location>
</feature>
<reference evidence="8" key="1">
    <citation type="journal article" date="2014" name="Int. J. Syst. Evol. Microbiol.">
        <title>Complete genome sequence of Corynebacterium casei LMG S-19264T (=DSM 44701T), isolated from a smear-ripened cheese.</title>
        <authorList>
            <consortium name="US DOE Joint Genome Institute (JGI-PGF)"/>
            <person name="Walter F."/>
            <person name="Albersmeier A."/>
            <person name="Kalinowski J."/>
            <person name="Ruckert C."/>
        </authorList>
    </citation>
    <scope>NUCLEOTIDE SEQUENCE</scope>
    <source>
        <strain evidence="8">JCM 4784</strain>
    </source>
</reference>
<evidence type="ECO:0000256" key="1">
    <source>
        <dbReference type="ARBA" id="ARBA00005272"/>
    </source>
</evidence>
<gene>
    <name evidence="8" type="ORF">GCM10018785_67640</name>
</gene>
<reference evidence="8" key="2">
    <citation type="submission" date="2020-09" db="EMBL/GenBank/DDBJ databases">
        <authorList>
            <person name="Sun Q."/>
            <person name="Ohkuma M."/>
        </authorList>
    </citation>
    <scope>NUCLEOTIDE SEQUENCE</scope>
    <source>
        <strain evidence="8">JCM 4784</strain>
    </source>
</reference>
<dbReference type="InterPro" id="IPR036188">
    <property type="entry name" value="FAD/NAD-bd_sf"/>
</dbReference>
<feature type="compositionally biased region" description="Low complexity" evidence="6">
    <location>
        <begin position="441"/>
        <end position="488"/>
    </location>
</feature>
<dbReference type="RefSeq" id="WP_190139985.1">
    <property type="nucleotide sequence ID" value="NZ_BNBT01000175.1"/>
</dbReference>
<dbReference type="AlphaFoldDB" id="A0A919A764"/>
<comment type="caution">
    <text evidence="8">The sequence shown here is derived from an EMBL/GenBank/DDBJ whole genome shotgun (WGS) entry which is preliminary data.</text>
</comment>
<feature type="compositionally biased region" description="Basic and acidic residues" evidence="6">
    <location>
        <begin position="497"/>
        <end position="509"/>
    </location>
</feature>
<evidence type="ECO:0000313" key="9">
    <source>
        <dbReference type="Proteomes" id="UP000608024"/>
    </source>
</evidence>
<comment type="similarity">
    <text evidence="1">Belongs to the NADH dehydrogenase family.</text>
</comment>
<keyword evidence="3" id="KW-0274">FAD</keyword>
<accession>A0A919A764</accession>
<name>A0A919A764_9ACTN</name>
<dbReference type="InterPro" id="IPR045024">
    <property type="entry name" value="NDH-2"/>
</dbReference>
<dbReference type="EMBL" id="BNBT01000175">
    <property type="protein sequence ID" value="GHE91580.1"/>
    <property type="molecule type" value="Genomic_DNA"/>
</dbReference>
<keyword evidence="9" id="KW-1185">Reference proteome</keyword>
<keyword evidence="4" id="KW-0560">Oxidoreductase</keyword>
<evidence type="ECO:0000256" key="4">
    <source>
        <dbReference type="ARBA" id="ARBA00023002"/>
    </source>
</evidence>
<evidence type="ECO:0000256" key="2">
    <source>
        <dbReference type="ARBA" id="ARBA00022630"/>
    </source>
</evidence>
<evidence type="ECO:0000313" key="8">
    <source>
        <dbReference type="EMBL" id="GHE91580.1"/>
    </source>
</evidence>
<evidence type="ECO:0000259" key="7">
    <source>
        <dbReference type="Pfam" id="PF07992"/>
    </source>
</evidence>
<evidence type="ECO:0000256" key="5">
    <source>
        <dbReference type="ARBA" id="ARBA00023027"/>
    </source>
</evidence>
<dbReference type="Proteomes" id="UP000608024">
    <property type="component" value="Unassembled WGS sequence"/>
</dbReference>
<keyword evidence="5" id="KW-0520">NAD</keyword>
<dbReference type="Pfam" id="PF07992">
    <property type="entry name" value="Pyr_redox_2"/>
    <property type="match status" value="1"/>
</dbReference>
<evidence type="ECO:0000256" key="6">
    <source>
        <dbReference type="SAM" id="MobiDB-lite"/>
    </source>
</evidence>
<feature type="domain" description="FAD/NAD(P)-binding" evidence="7">
    <location>
        <begin position="1"/>
        <end position="321"/>
    </location>
</feature>
<dbReference type="Gene3D" id="3.50.50.100">
    <property type="match status" value="1"/>
</dbReference>
<dbReference type="SUPFAM" id="SSF51905">
    <property type="entry name" value="FAD/NAD(P)-binding domain"/>
    <property type="match status" value="1"/>
</dbReference>
<evidence type="ECO:0000256" key="3">
    <source>
        <dbReference type="ARBA" id="ARBA00022827"/>
    </source>
</evidence>
<proteinExistence type="inferred from homology"/>
<sequence length="509" mass="52883">MIVGAGFAGFQTARTLSRLAGRRVDVTLLNPTDYFLYLPLLPQVAAGVLEPRRVSVSLGDALPRVRLVLGEADDLDLESRVVRYTGPEGDRGELAYDRLVLSVGSVNKLLPVPGVAEHAHGFRGLPEALYLRDHVTRQIELAAASPDPETCRARCTFVVVGAGYTGVEVAAHGQLFTRSLVKRHPMRAGIQPRWMLLDIAPRVLPELDRRLSRTAERVLRERGVEVRTGTSVKEATHEGVLLDDGDTVDTRTLVWCVGVRPDPLVAGLGQPLERGRLLVDAFLNLPGHPEVYACGDAAAVPDLEKPGSYTAMTAQHAWRQGKVAGRNVAASLGIGRRGAYRHHDLGFTVDLGGVKGAANPLGIPLSGPLAGAVTRGYHLAAMPGNRVRVAADWLLDAVLPRQGVQLGLVRSWSVPLDTSSPELARVPGGPGDADRNGGTRAGSPDGSAGTAASDGGAKAAGADGGAKAAGADGGAKAAASDGGAKTAPSGGGTGKAARADRGSASKDGE</sequence>
<dbReference type="PANTHER" id="PTHR43706">
    <property type="entry name" value="NADH DEHYDROGENASE"/>
    <property type="match status" value="1"/>
</dbReference>
<protein>
    <recommendedName>
        <fullName evidence="7">FAD/NAD(P)-binding domain-containing protein</fullName>
    </recommendedName>
</protein>
<dbReference type="GO" id="GO:0003954">
    <property type="term" value="F:NADH dehydrogenase activity"/>
    <property type="evidence" value="ECO:0007669"/>
    <property type="project" value="InterPro"/>
</dbReference>
<organism evidence="8 9">
    <name type="scientific">Streptomyces longispororuber</name>
    <dbReference type="NCBI Taxonomy" id="68230"/>
    <lineage>
        <taxon>Bacteria</taxon>
        <taxon>Bacillati</taxon>
        <taxon>Actinomycetota</taxon>
        <taxon>Actinomycetes</taxon>
        <taxon>Kitasatosporales</taxon>
        <taxon>Streptomycetaceae</taxon>
        <taxon>Streptomyces</taxon>
    </lineage>
</organism>